<dbReference type="Proteomes" id="UP000003240">
    <property type="component" value="Unassembled WGS sequence"/>
</dbReference>
<dbReference type="STRING" id="1009370.ALO_00165"/>
<dbReference type="GO" id="GO:0015095">
    <property type="term" value="F:magnesium ion transmembrane transporter activity"/>
    <property type="evidence" value="ECO:0007669"/>
    <property type="project" value="UniProtKB-UniRule"/>
</dbReference>
<dbReference type="InterPro" id="IPR045863">
    <property type="entry name" value="CorA_TM1_TM2"/>
</dbReference>
<dbReference type="CDD" id="cd12828">
    <property type="entry name" value="TmCorA-like_1"/>
    <property type="match status" value="1"/>
</dbReference>
<dbReference type="Pfam" id="PF01544">
    <property type="entry name" value="CorA"/>
    <property type="match status" value="1"/>
</dbReference>
<comment type="similarity">
    <text evidence="2 8">Belongs to the CorA metal ion transporter (MIT) (TC 1.A.35) family.</text>
</comment>
<dbReference type="Gene3D" id="1.20.58.340">
    <property type="entry name" value="Magnesium transport protein CorA, transmembrane region"/>
    <property type="match status" value="2"/>
</dbReference>
<comment type="subcellular location">
    <subcellularLocation>
        <location evidence="1">Cell membrane</location>
        <topology evidence="1">Multi-pass membrane protein</topology>
    </subcellularLocation>
    <subcellularLocation>
        <location evidence="8">Membrane</location>
        <topology evidence="8">Multi-pass membrane protein</topology>
    </subcellularLocation>
</comment>
<evidence type="ECO:0000256" key="7">
    <source>
        <dbReference type="ARBA" id="ARBA00023136"/>
    </source>
</evidence>
<dbReference type="GO" id="GO:0050897">
    <property type="term" value="F:cobalt ion binding"/>
    <property type="evidence" value="ECO:0007669"/>
    <property type="project" value="TreeGrafter"/>
</dbReference>
<evidence type="ECO:0000256" key="8">
    <source>
        <dbReference type="RuleBase" id="RU362010"/>
    </source>
</evidence>
<dbReference type="EMBL" id="AFGF01000005">
    <property type="protein sequence ID" value="EGO65958.1"/>
    <property type="molecule type" value="Genomic_DNA"/>
</dbReference>
<feature type="transmembrane region" description="Helical" evidence="8">
    <location>
        <begin position="321"/>
        <end position="341"/>
    </location>
</feature>
<keyword evidence="4 8" id="KW-1003">Cell membrane</keyword>
<dbReference type="PANTHER" id="PTHR46494:SF1">
    <property type="entry name" value="CORA FAMILY METAL ION TRANSPORTER (EUROFUNG)"/>
    <property type="match status" value="1"/>
</dbReference>
<evidence type="ECO:0000256" key="6">
    <source>
        <dbReference type="ARBA" id="ARBA00022989"/>
    </source>
</evidence>
<name>F7NDC6_9FIRM</name>
<dbReference type="GO" id="GO:0015087">
    <property type="term" value="F:cobalt ion transmembrane transporter activity"/>
    <property type="evidence" value="ECO:0007669"/>
    <property type="project" value="UniProtKB-UniRule"/>
</dbReference>
<proteinExistence type="inferred from homology"/>
<dbReference type="OrthoDB" id="9803416at2"/>
<dbReference type="SUPFAM" id="SSF144083">
    <property type="entry name" value="Magnesium transport protein CorA, transmembrane region"/>
    <property type="match status" value="1"/>
</dbReference>
<dbReference type="GO" id="GO:0005886">
    <property type="term" value="C:plasma membrane"/>
    <property type="evidence" value="ECO:0007669"/>
    <property type="project" value="UniProtKB-SubCell"/>
</dbReference>
<keyword evidence="7 8" id="KW-0472">Membrane</keyword>
<accession>F7NDC6</accession>
<dbReference type="Gene3D" id="3.30.460.20">
    <property type="entry name" value="CorA soluble domain-like"/>
    <property type="match status" value="1"/>
</dbReference>
<protein>
    <recommendedName>
        <fullName evidence="8">Magnesium transport protein CorA</fullName>
    </recommendedName>
</protein>
<dbReference type="eggNOG" id="COG0598">
    <property type="taxonomic scope" value="Bacteria"/>
</dbReference>
<evidence type="ECO:0000256" key="4">
    <source>
        <dbReference type="ARBA" id="ARBA00022475"/>
    </source>
</evidence>
<dbReference type="InterPro" id="IPR002523">
    <property type="entry name" value="MgTranspt_CorA/ZnTranspt_ZntB"/>
</dbReference>
<dbReference type="InterPro" id="IPR045861">
    <property type="entry name" value="CorA_cytoplasmic_dom"/>
</dbReference>
<comment type="caution">
    <text evidence="9">The sequence shown here is derived from an EMBL/GenBank/DDBJ whole genome shotgun (WGS) entry which is preliminary data.</text>
</comment>
<keyword evidence="5 8" id="KW-0812">Transmembrane</keyword>
<feature type="transmembrane region" description="Helical" evidence="8">
    <location>
        <begin position="353"/>
        <end position="373"/>
    </location>
</feature>
<dbReference type="PANTHER" id="PTHR46494">
    <property type="entry name" value="CORA FAMILY METAL ION TRANSPORTER (EUROFUNG)"/>
    <property type="match status" value="1"/>
</dbReference>
<evidence type="ECO:0000256" key="2">
    <source>
        <dbReference type="ARBA" id="ARBA00009765"/>
    </source>
</evidence>
<gene>
    <name evidence="8" type="primary">corA</name>
    <name evidence="9" type="ORF">ALO_00165</name>
</gene>
<keyword evidence="3 8" id="KW-0813">Transport</keyword>
<keyword evidence="8" id="KW-0460">Magnesium</keyword>
<evidence type="ECO:0000256" key="3">
    <source>
        <dbReference type="ARBA" id="ARBA00022448"/>
    </source>
</evidence>
<dbReference type="InterPro" id="IPR004488">
    <property type="entry name" value="Mg/Co-transport_prot_CorA"/>
</dbReference>
<keyword evidence="6 8" id="KW-1133">Transmembrane helix</keyword>
<evidence type="ECO:0000313" key="10">
    <source>
        <dbReference type="Proteomes" id="UP000003240"/>
    </source>
</evidence>
<dbReference type="GO" id="GO:0000287">
    <property type="term" value="F:magnesium ion binding"/>
    <property type="evidence" value="ECO:0007669"/>
    <property type="project" value="TreeGrafter"/>
</dbReference>
<comment type="function">
    <text evidence="8">Mediates influx of magnesium ions.</text>
</comment>
<evidence type="ECO:0000256" key="5">
    <source>
        <dbReference type="ARBA" id="ARBA00022692"/>
    </source>
</evidence>
<dbReference type="SUPFAM" id="SSF143865">
    <property type="entry name" value="CorA soluble domain-like"/>
    <property type="match status" value="1"/>
</dbReference>
<dbReference type="FunFam" id="1.20.58.340:FF:000012">
    <property type="entry name" value="Magnesium transport protein CorA"/>
    <property type="match status" value="1"/>
</dbReference>
<keyword evidence="10" id="KW-1185">Reference proteome</keyword>
<evidence type="ECO:0000256" key="1">
    <source>
        <dbReference type="ARBA" id="ARBA00004651"/>
    </source>
</evidence>
<dbReference type="AlphaFoldDB" id="F7NDC6"/>
<dbReference type="NCBIfam" id="TIGR00383">
    <property type="entry name" value="corA"/>
    <property type="match status" value="1"/>
</dbReference>
<keyword evidence="8" id="KW-0406">Ion transport</keyword>
<evidence type="ECO:0000313" key="9">
    <source>
        <dbReference type="EMBL" id="EGO65958.1"/>
    </source>
</evidence>
<organism evidence="9 10">
    <name type="scientific">Acetonema longum DSM 6540</name>
    <dbReference type="NCBI Taxonomy" id="1009370"/>
    <lineage>
        <taxon>Bacteria</taxon>
        <taxon>Bacillati</taxon>
        <taxon>Bacillota</taxon>
        <taxon>Negativicutes</taxon>
        <taxon>Acetonemataceae</taxon>
        <taxon>Acetonema</taxon>
    </lineage>
</organism>
<reference evidence="9 10" key="1">
    <citation type="journal article" date="2011" name="EMBO J.">
        <title>Structural diversity of bacterial flagellar motors.</title>
        <authorList>
            <person name="Chen S."/>
            <person name="Beeby M."/>
            <person name="Murphy G.E."/>
            <person name="Leadbetter J.R."/>
            <person name="Hendrixson D.R."/>
            <person name="Briegel A."/>
            <person name="Li Z."/>
            <person name="Shi J."/>
            <person name="Tocheva E.I."/>
            <person name="Muller A."/>
            <person name="Dobro M.J."/>
            <person name="Jensen G.J."/>
        </authorList>
    </citation>
    <scope>NUCLEOTIDE SEQUENCE [LARGE SCALE GENOMIC DNA]</scope>
    <source>
        <strain evidence="9 10">DSM 6540</strain>
    </source>
</reference>
<sequence length="379" mass="43683">MVEFAQAHLSIVKHFDDIISEREVARLRSEKPKNRMARQIGLPPGSLLHMDLERDAKSKITLFHYDEANLVRRECMLSQELAPPLPEGITWIHVTGTLNLPLIERLGEVFSLHPLVLEDIVSSEQRPKSEDFGEYYFIVTKIYMLEGRRIVTGQASFILGGHYVISFLEEDSGLFAPVIERLTHPKGKMRKLGADYLVYALIDTIVDHYFCVLEQFGDDIERLEEAVVSQASQDNLQEIHDLKTQMLVFRKAVWPLREMISTLERGQSGLFREPTQLYIRDVYDHITQVLDTLETYRDVALGLLDMYISGASNRMNQIIKVLTIISTIFMPLTFIVGLYGMNFRHMPELEWNWGYPAVLLVMGTIAGGMLWYFKRKGWI</sequence>